<dbReference type="NCBIfam" id="NF033656">
    <property type="entry name" value="DMQ_monoox_COQ7"/>
    <property type="match status" value="1"/>
</dbReference>
<evidence type="ECO:0000256" key="8">
    <source>
        <dbReference type="ARBA" id="ARBA00023136"/>
    </source>
</evidence>
<keyword evidence="4" id="KW-0479">Metal-binding</keyword>
<dbReference type="PANTHER" id="PTHR11237:SF4">
    <property type="entry name" value="5-DEMETHOXYUBIQUINONE HYDROXYLASE, MITOCHONDRIAL"/>
    <property type="match status" value="1"/>
</dbReference>
<protein>
    <submittedName>
        <fullName evidence="9">2-polyprenyl-3-methyl-6-methoxy-1,4-benzoquinol hydroxylase, coq7 type</fullName>
    </submittedName>
</protein>
<name>A0A3B0Y8Z6_9ZZZZ</name>
<comment type="pathway">
    <text evidence="1">Cofactor biosynthesis; ubiquinone biosynthesis.</text>
</comment>
<keyword evidence="6" id="KW-0408">Iron</keyword>
<organism evidence="9">
    <name type="scientific">hydrothermal vent metagenome</name>
    <dbReference type="NCBI Taxonomy" id="652676"/>
    <lineage>
        <taxon>unclassified sequences</taxon>
        <taxon>metagenomes</taxon>
        <taxon>ecological metagenomes</taxon>
    </lineage>
</organism>
<dbReference type="GO" id="GO:0004497">
    <property type="term" value="F:monooxygenase activity"/>
    <property type="evidence" value="ECO:0007669"/>
    <property type="project" value="UniProtKB-KW"/>
</dbReference>
<dbReference type="SUPFAM" id="SSF47240">
    <property type="entry name" value="Ferritin-like"/>
    <property type="match status" value="1"/>
</dbReference>
<dbReference type="AlphaFoldDB" id="A0A3B0Y8Z6"/>
<evidence type="ECO:0000256" key="7">
    <source>
        <dbReference type="ARBA" id="ARBA00023033"/>
    </source>
</evidence>
<dbReference type="CDD" id="cd01042">
    <property type="entry name" value="DMQH"/>
    <property type="match status" value="1"/>
</dbReference>
<dbReference type="Pfam" id="PF03232">
    <property type="entry name" value="COQ7"/>
    <property type="match status" value="1"/>
</dbReference>
<accession>A0A3B0Y8Z6</accession>
<dbReference type="EMBL" id="UOFG01000240">
    <property type="protein sequence ID" value="VAW64836.1"/>
    <property type="molecule type" value="Genomic_DNA"/>
</dbReference>
<evidence type="ECO:0000256" key="3">
    <source>
        <dbReference type="ARBA" id="ARBA00022688"/>
    </source>
</evidence>
<keyword evidence="5" id="KW-0560">Oxidoreductase</keyword>
<dbReference type="PANTHER" id="PTHR11237">
    <property type="entry name" value="COENZYME Q10 BIOSYNTHESIS PROTEIN 7"/>
    <property type="match status" value="1"/>
</dbReference>
<dbReference type="Gene3D" id="1.20.1260.10">
    <property type="match status" value="1"/>
</dbReference>
<evidence type="ECO:0000256" key="1">
    <source>
        <dbReference type="ARBA" id="ARBA00004749"/>
    </source>
</evidence>
<proteinExistence type="inferred from homology"/>
<keyword evidence="3" id="KW-0831">Ubiquinone biosynthesis</keyword>
<keyword evidence="8" id="KW-0472">Membrane</keyword>
<evidence type="ECO:0000313" key="9">
    <source>
        <dbReference type="EMBL" id="VAW64836.1"/>
    </source>
</evidence>
<evidence type="ECO:0000256" key="6">
    <source>
        <dbReference type="ARBA" id="ARBA00023004"/>
    </source>
</evidence>
<keyword evidence="7" id="KW-0503">Monooxygenase</keyword>
<dbReference type="InterPro" id="IPR047809">
    <property type="entry name" value="COQ7_proteobact"/>
</dbReference>
<reference evidence="9" key="1">
    <citation type="submission" date="2018-06" db="EMBL/GenBank/DDBJ databases">
        <authorList>
            <person name="Zhirakovskaya E."/>
        </authorList>
    </citation>
    <scope>NUCLEOTIDE SEQUENCE</scope>
</reference>
<evidence type="ECO:0000256" key="4">
    <source>
        <dbReference type="ARBA" id="ARBA00022723"/>
    </source>
</evidence>
<evidence type="ECO:0000256" key="5">
    <source>
        <dbReference type="ARBA" id="ARBA00023002"/>
    </source>
</evidence>
<evidence type="ECO:0000256" key="2">
    <source>
        <dbReference type="ARBA" id="ARBA00022475"/>
    </source>
</evidence>
<dbReference type="GO" id="GO:0046872">
    <property type="term" value="F:metal ion binding"/>
    <property type="evidence" value="ECO:0007669"/>
    <property type="project" value="UniProtKB-KW"/>
</dbReference>
<dbReference type="InterPro" id="IPR011566">
    <property type="entry name" value="Ubq_synth_Coq7"/>
</dbReference>
<sequence length="212" mass="23542">MRHFSPIDQLIMQSDHALRTIFGRPITTERTNPCADTPENELSEAERKHAAGLMRVNHSGEISAQALYQGQALTARLDKVRKSMERAALEENDHLAWTEQRLNELSGQKSILNPLWYAGSFAIGATAGLLGDKWSLGFVAETEHQVVRHLQKHLNKLPENDIRSRAILKQMEIDEAHHATVALEGGGAALPLPVKKLMVAMSKVMTGSAYYL</sequence>
<keyword evidence="2" id="KW-1003">Cell membrane</keyword>
<gene>
    <name evidence="9" type="ORF">MNBD_GAMMA11-2203</name>
</gene>
<dbReference type="GO" id="GO:0006744">
    <property type="term" value="P:ubiquinone biosynthetic process"/>
    <property type="evidence" value="ECO:0007669"/>
    <property type="project" value="UniProtKB-KW"/>
</dbReference>
<dbReference type="InterPro" id="IPR009078">
    <property type="entry name" value="Ferritin-like_SF"/>
</dbReference>
<dbReference type="InterPro" id="IPR012347">
    <property type="entry name" value="Ferritin-like"/>
</dbReference>
<dbReference type="HAMAP" id="MF_01658">
    <property type="entry name" value="COQ7"/>
    <property type="match status" value="1"/>
</dbReference>